<comment type="cofactor">
    <cofactor evidence="8">
        <name>Zn(2+)</name>
        <dbReference type="ChEBI" id="CHEBI:29105"/>
    </cofactor>
    <text evidence="8">Binds 1 zinc ion per subunit.</text>
</comment>
<dbReference type="SUPFAM" id="SSF51556">
    <property type="entry name" value="Metallo-dependent hydrolases"/>
    <property type="match status" value="1"/>
</dbReference>
<dbReference type="InterPro" id="IPR051607">
    <property type="entry name" value="Metallo-dep_hydrolases"/>
</dbReference>
<dbReference type="Proteomes" id="UP000806528">
    <property type="component" value="Unassembled WGS sequence"/>
</dbReference>
<evidence type="ECO:0000256" key="5">
    <source>
        <dbReference type="ARBA" id="ARBA00022801"/>
    </source>
</evidence>
<comment type="catalytic activity">
    <reaction evidence="8">
        <text>guanine + H2O + H(+) = xanthine + NH4(+)</text>
        <dbReference type="Rhea" id="RHEA:14665"/>
        <dbReference type="ChEBI" id="CHEBI:15377"/>
        <dbReference type="ChEBI" id="CHEBI:15378"/>
        <dbReference type="ChEBI" id="CHEBI:16235"/>
        <dbReference type="ChEBI" id="CHEBI:17712"/>
        <dbReference type="ChEBI" id="CHEBI:28938"/>
        <dbReference type="EC" id="3.5.4.3"/>
    </reaction>
</comment>
<feature type="domain" description="Amidohydrolase-related" evidence="9">
    <location>
        <begin position="79"/>
        <end position="442"/>
    </location>
</feature>
<dbReference type="EMBL" id="JADBGI010000027">
    <property type="protein sequence ID" value="MBE3001692.1"/>
    <property type="molecule type" value="Genomic_DNA"/>
</dbReference>
<dbReference type="NCBIfam" id="NF006679">
    <property type="entry name" value="PRK09228.1"/>
    <property type="match status" value="1"/>
</dbReference>
<keyword evidence="11" id="KW-1185">Reference proteome</keyword>
<dbReference type="Gene3D" id="3.20.20.140">
    <property type="entry name" value="Metal-dependent hydrolases"/>
    <property type="match status" value="1"/>
</dbReference>
<accession>A0ABR9PCW8</accession>
<dbReference type="InterPro" id="IPR006680">
    <property type="entry name" value="Amidohydro-rel"/>
</dbReference>
<name>A0ABR9PCW8_9ACTN</name>
<dbReference type="PANTHER" id="PTHR11271:SF6">
    <property type="entry name" value="GUANINE DEAMINASE"/>
    <property type="match status" value="1"/>
</dbReference>
<dbReference type="NCBIfam" id="TIGR02967">
    <property type="entry name" value="guan_deamin"/>
    <property type="match status" value="1"/>
</dbReference>
<dbReference type="RefSeq" id="WP_193124284.1">
    <property type="nucleotide sequence ID" value="NZ_JADBGI010000027.1"/>
</dbReference>
<dbReference type="EC" id="3.5.4.3" evidence="3 7"/>
<evidence type="ECO:0000256" key="4">
    <source>
        <dbReference type="ARBA" id="ARBA00022723"/>
    </source>
</evidence>
<comment type="pathway">
    <text evidence="1 8">Purine metabolism; guanine degradation; xanthine from guanine: step 1/1.</text>
</comment>
<dbReference type="Gene3D" id="2.30.40.10">
    <property type="entry name" value="Urease, subunit C, domain 1"/>
    <property type="match status" value="1"/>
</dbReference>
<dbReference type="SUPFAM" id="SSF51338">
    <property type="entry name" value="Composite domain of metallo-dependent hydrolases"/>
    <property type="match status" value="1"/>
</dbReference>
<proteinExistence type="inferred from homology"/>
<evidence type="ECO:0000259" key="9">
    <source>
        <dbReference type="Pfam" id="PF01979"/>
    </source>
</evidence>
<dbReference type="GO" id="GO:0008892">
    <property type="term" value="F:guanine deaminase activity"/>
    <property type="evidence" value="ECO:0007669"/>
    <property type="project" value="UniProtKB-EC"/>
</dbReference>
<evidence type="ECO:0000256" key="7">
    <source>
        <dbReference type="NCBIfam" id="TIGR02967"/>
    </source>
</evidence>
<sequence>MNPAPRSLDGRGEITAVRGDLVHFTGSPFDSPVEECFVHQPDGVIVVQDGRIVRTGPAADVLPGLPDGTRVDHYPGCLVGPGFIDSHVHYAQTGMVAAYGDQLIDWLNNHTFPAEAAMADPGRATAMAREFLGELLRNGTTTAMTFATVHAHSVDALFAEASAVDMRIIAGKVLMDRNAPGHLCDDPERGYEESRDLLRAWHGRGRNMYAITPRFAPTSSPEQLRAAGDLWREHPDVHVHSHLAENTDEVAWVRQLFPDRAGYLDVYHHHGLTGRRALYAHGVHLGEEDFRLCHGTGTAISHCPTSNSFLGSGLFPLHEAKDRDRPVHVGLGTDVGAGTTFSILATMGEAYKVAQLRGRCLDPVRSLYLATLGNAVALDIDDRVGALRPGHEADLVVLDPRATPLLARRTERAASVTDVLFALSVLGDDRAVRRTYLAGRAVGPQDVGRGTPPGR</sequence>
<evidence type="ECO:0000256" key="2">
    <source>
        <dbReference type="ARBA" id="ARBA00006745"/>
    </source>
</evidence>
<dbReference type="PANTHER" id="PTHR11271">
    <property type="entry name" value="GUANINE DEAMINASE"/>
    <property type="match status" value="1"/>
</dbReference>
<dbReference type="CDD" id="cd01303">
    <property type="entry name" value="GDEase"/>
    <property type="match status" value="1"/>
</dbReference>
<evidence type="ECO:0000313" key="11">
    <source>
        <dbReference type="Proteomes" id="UP000806528"/>
    </source>
</evidence>
<evidence type="ECO:0000256" key="1">
    <source>
        <dbReference type="ARBA" id="ARBA00004984"/>
    </source>
</evidence>
<dbReference type="InterPro" id="IPR014311">
    <property type="entry name" value="Guanine_deaminase"/>
</dbReference>
<dbReference type="InterPro" id="IPR011059">
    <property type="entry name" value="Metal-dep_hydrolase_composite"/>
</dbReference>
<organism evidence="10 11">
    <name type="scientific">Nocardiopsis coralli</name>
    <dbReference type="NCBI Taxonomy" id="2772213"/>
    <lineage>
        <taxon>Bacteria</taxon>
        <taxon>Bacillati</taxon>
        <taxon>Actinomycetota</taxon>
        <taxon>Actinomycetes</taxon>
        <taxon>Streptosporangiales</taxon>
        <taxon>Nocardiopsidaceae</taxon>
        <taxon>Nocardiopsis</taxon>
    </lineage>
</organism>
<keyword evidence="4 8" id="KW-0479">Metal-binding</keyword>
<dbReference type="Pfam" id="PF01979">
    <property type="entry name" value="Amidohydro_1"/>
    <property type="match status" value="1"/>
</dbReference>
<keyword evidence="5 8" id="KW-0378">Hydrolase</keyword>
<comment type="function">
    <text evidence="8">Catalyzes the hydrolytic deamination of guanine, producing xanthine and ammonia.</text>
</comment>
<evidence type="ECO:0000256" key="3">
    <source>
        <dbReference type="ARBA" id="ARBA00012781"/>
    </source>
</evidence>
<gene>
    <name evidence="10" type="primary">guaD</name>
    <name evidence="10" type="ORF">IDM40_23780</name>
</gene>
<evidence type="ECO:0000256" key="8">
    <source>
        <dbReference type="RuleBase" id="RU366009"/>
    </source>
</evidence>
<comment type="similarity">
    <text evidence="2 8">Belongs to the metallo-dependent hydrolases superfamily. ATZ/TRZ family.</text>
</comment>
<evidence type="ECO:0000256" key="6">
    <source>
        <dbReference type="ARBA" id="ARBA00022833"/>
    </source>
</evidence>
<evidence type="ECO:0000313" key="10">
    <source>
        <dbReference type="EMBL" id="MBE3001692.1"/>
    </source>
</evidence>
<reference evidence="10 11" key="1">
    <citation type="submission" date="2020-09" db="EMBL/GenBank/DDBJ databases">
        <title>Diversity and distribution of actinomycetes associated with coral in the coast of Hainan.</title>
        <authorList>
            <person name="Li F."/>
        </authorList>
    </citation>
    <scope>NUCLEOTIDE SEQUENCE [LARGE SCALE GENOMIC DNA]</scope>
    <source>
        <strain evidence="10 11">HNM0947</strain>
    </source>
</reference>
<protein>
    <recommendedName>
        <fullName evidence="3 7">Guanine deaminase</fullName>
        <shortName evidence="8">Guanase</shortName>
        <ecNumber evidence="3 7">3.5.4.3</ecNumber>
    </recommendedName>
    <alternativeName>
        <fullName evidence="8">Guanine aminohydrolase</fullName>
    </alternativeName>
</protein>
<keyword evidence="6 8" id="KW-0862">Zinc</keyword>
<dbReference type="InterPro" id="IPR032466">
    <property type="entry name" value="Metal_Hydrolase"/>
</dbReference>
<comment type="caution">
    <text evidence="10">The sequence shown here is derived from an EMBL/GenBank/DDBJ whole genome shotgun (WGS) entry which is preliminary data.</text>
</comment>